<dbReference type="InterPro" id="IPR051627">
    <property type="entry name" value="SLIT-ROBO_RhoGAP"/>
</dbReference>
<reference evidence="10 11" key="1">
    <citation type="submission" date="2024-04" db="EMBL/GenBank/DDBJ databases">
        <authorList>
            <consortium name="Genoscope - CEA"/>
            <person name="William W."/>
        </authorList>
    </citation>
    <scope>NUCLEOTIDE SEQUENCE [LARGE SCALE GENOMIC DNA]</scope>
</reference>
<dbReference type="Pfam" id="PF00620">
    <property type="entry name" value="RhoGAP"/>
    <property type="match status" value="1"/>
</dbReference>
<dbReference type="PANTHER" id="PTHR14166">
    <property type="entry name" value="SLIT-ROBO RHO GTPASE ACTIVATING PROTEIN"/>
    <property type="match status" value="1"/>
</dbReference>
<gene>
    <name evidence="10" type="ORF">GSLYS_00007369001</name>
</gene>
<dbReference type="PROSITE" id="PS50002">
    <property type="entry name" value="SH3"/>
    <property type="match status" value="1"/>
</dbReference>
<feature type="compositionally biased region" description="Basic and acidic residues" evidence="6">
    <location>
        <begin position="262"/>
        <end position="273"/>
    </location>
</feature>
<feature type="compositionally biased region" description="Basic and acidic residues" evidence="6">
    <location>
        <begin position="1140"/>
        <end position="1149"/>
    </location>
</feature>
<evidence type="ECO:0000256" key="6">
    <source>
        <dbReference type="SAM" id="MobiDB-lite"/>
    </source>
</evidence>
<sequence length="1259" mass="140587">MEDTEKSLGTKDIVVNGGENGLVSPPQPLADPPTEHRGSSVSVVSVPTGKLIRSAGMFGPNGRRHSKGYRDGVGTKLSIIDIRQQLNDQLKCLEIKLDTEVSIVTELQEFFKRRAEVEMEYSRNLDKLVKNMITRHRAEKQKQEQWATMSTYDCWKNLLAITRKQSQDHQTIAEIYNNQMVSRLAEVIDNSQRIFRKCREIGAVSHEDMMKVLNELQSAMKTYHIYQNESKTAELKLRNVESQKQKVEQQLSGKNTTSRKLKGLERQSEKKQQKYADNKLKALKARNDYLLCIDAANAAINKYFSDDISDLMDCMDFGYHNSVGRSMMMYLGIHEHQKNAHAKYVDSLNSCITDLDSRADKQKFMELNNVYFMLPKKFEFQAFKGDEVCQISAQKEVQEDLIQRHTTIEDRLNSLKVENDEIWKTLETTEKTLVDAIQIRDYDITKFFADESAPPKSPHEQAKIRADRLETESYYLEKFREYTLSCNRLARLQAKHTAIQKALGEKQTSGSARPPAPPPKPKKRRIGHHPRVGQPKLFGGSLEEYIEATGQEIPLIIKSCIRVINLYGLHHQGVFRVSGAQVEINQFKSTFESGEDALADVIDASEINSVAGVLKLYFRELREPLFPLHLFDALVECTREKEMTKRVERIKDLLSGVNRAIFVVMRYLFAFLNHLTEYSDENMMDPYNLAICFGPTLLPIPPDRDQVTYQASVNEIIKIIIVHQEEIFPNDGGEIYEKMILDRYSESSLACSRDSVDAVDEDDEETCSIPSDEEEPDVIEASALFDFDARSPRELSFKRGDVLVLYNKVSADWWEGCFHGKEGLIPDKYIVIKNLDDSKSQHSHEEDKNLMTASMTLPSRPSRQISDDSGLDTSDKSLSQPNVSVIRETDILSVDPELSPPPIPKESNGTSSGPHMRTGDNSAKKDPLKETPPSSCATSMLSISSGELSPIIEVTDKDKKTVGRSPAPSPSSLMMKSAIMTTSLMSTSLIGIGSKPTEKDKDTSIKSIDSRGGGGDSLTTMTISHDSSTDDFSVDIDSALEEVMAGLKSLEMQQKQDKRMSLPAVKLKQTPKHTPDLVIDLPDGDNSGSSTDSIHPDSPTISAAETFAQSNQGTLKKASNPHIGRQDPTCRLSISSEPGDLARTREQREGIMPPLTTFSITSLNRSAPLNKMQPGDASRRTDNLSAASSPISTSTPNSSPAPPTFSPQLSYNPPTPPTAPLPPPVAQKPKPPMKVKPPVMKKPTPRPELSQSPPVQPPP</sequence>
<dbReference type="GO" id="GO:0007165">
    <property type="term" value="P:signal transduction"/>
    <property type="evidence" value="ECO:0007669"/>
    <property type="project" value="InterPro"/>
</dbReference>
<dbReference type="Gene3D" id="1.10.555.10">
    <property type="entry name" value="Rho GTPase activation protein"/>
    <property type="match status" value="1"/>
</dbReference>
<dbReference type="AlphaFoldDB" id="A0AAV2HLE0"/>
<evidence type="ECO:0000259" key="8">
    <source>
        <dbReference type="PROSITE" id="PS50238"/>
    </source>
</evidence>
<evidence type="ECO:0000256" key="5">
    <source>
        <dbReference type="PROSITE-ProRule" id="PRU01077"/>
    </source>
</evidence>
<feature type="compositionally biased region" description="Low complexity" evidence="6">
    <location>
        <begin position="1185"/>
        <end position="1198"/>
    </location>
</feature>
<feature type="region of interest" description="Disordered" evidence="6">
    <location>
        <begin position="500"/>
        <end position="536"/>
    </location>
</feature>
<dbReference type="SUPFAM" id="SSF50044">
    <property type="entry name" value="SH3-domain"/>
    <property type="match status" value="1"/>
</dbReference>
<feature type="domain" description="Rho-GAP" evidence="8">
    <location>
        <begin position="540"/>
        <end position="728"/>
    </location>
</feature>
<feature type="compositionally biased region" description="Polar residues" evidence="6">
    <location>
        <begin position="1156"/>
        <end position="1167"/>
    </location>
</feature>
<evidence type="ECO:0000256" key="4">
    <source>
        <dbReference type="PROSITE-ProRule" id="PRU00192"/>
    </source>
</evidence>
<dbReference type="InterPro" id="IPR008936">
    <property type="entry name" value="Rho_GTPase_activation_prot"/>
</dbReference>
<feature type="region of interest" description="Disordered" evidence="6">
    <location>
        <begin position="1"/>
        <end position="43"/>
    </location>
</feature>
<dbReference type="SMART" id="SM00326">
    <property type="entry name" value="SH3"/>
    <property type="match status" value="1"/>
</dbReference>
<keyword evidence="1 4" id="KW-0728">SH3 domain</keyword>
<dbReference type="Pfam" id="PF00611">
    <property type="entry name" value="FCH"/>
    <property type="match status" value="1"/>
</dbReference>
<dbReference type="FunFam" id="2.30.30.40:FF:000136">
    <property type="entry name" value="Rho GTPase activating protein 4"/>
    <property type="match status" value="1"/>
</dbReference>
<evidence type="ECO:0000256" key="1">
    <source>
        <dbReference type="ARBA" id="ARBA00022443"/>
    </source>
</evidence>
<evidence type="ECO:0000313" key="11">
    <source>
        <dbReference type="Proteomes" id="UP001497497"/>
    </source>
</evidence>
<dbReference type="InterPro" id="IPR000198">
    <property type="entry name" value="RhoGAP_dom"/>
</dbReference>
<dbReference type="FunFam" id="1.20.1270.60:FF:000094">
    <property type="entry name" value="SLIT-ROBO Rho GTPase-activating 2 protein"/>
    <property type="match status" value="1"/>
</dbReference>
<dbReference type="PROSITE" id="PS50238">
    <property type="entry name" value="RHOGAP"/>
    <property type="match status" value="1"/>
</dbReference>
<feature type="compositionally biased region" description="Pro residues" evidence="6">
    <location>
        <begin position="1213"/>
        <end position="1235"/>
    </location>
</feature>
<keyword evidence="2" id="KW-0343">GTPase activation</keyword>
<dbReference type="InterPro" id="IPR001452">
    <property type="entry name" value="SH3_domain"/>
</dbReference>
<dbReference type="InterPro" id="IPR036028">
    <property type="entry name" value="SH3-like_dom_sf"/>
</dbReference>
<dbReference type="PROSITE" id="PS51741">
    <property type="entry name" value="F_BAR"/>
    <property type="match status" value="1"/>
</dbReference>
<evidence type="ECO:0000313" key="10">
    <source>
        <dbReference type="EMBL" id="CAL1533351.1"/>
    </source>
</evidence>
<comment type="caution">
    <text evidence="10">The sequence shown here is derived from an EMBL/GenBank/DDBJ whole genome shotgun (WGS) entry which is preliminary data.</text>
</comment>
<organism evidence="10 11">
    <name type="scientific">Lymnaea stagnalis</name>
    <name type="common">Great pond snail</name>
    <name type="synonym">Helix stagnalis</name>
    <dbReference type="NCBI Taxonomy" id="6523"/>
    <lineage>
        <taxon>Eukaryota</taxon>
        <taxon>Metazoa</taxon>
        <taxon>Spiralia</taxon>
        <taxon>Lophotrochozoa</taxon>
        <taxon>Mollusca</taxon>
        <taxon>Gastropoda</taxon>
        <taxon>Heterobranchia</taxon>
        <taxon>Euthyneura</taxon>
        <taxon>Panpulmonata</taxon>
        <taxon>Hygrophila</taxon>
        <taxon>Lymnaeoidea</taxon>
        <taxon>Lymnaeidae</taxon>
        <taxon>Lymnaea</taxon>
    </lineage>
</organism>
<protein>
    <recommendedName>
        <fullName evidence="12">SLIT-ROBO Rho GTPase-activating protein 1</fullName>
    </recommendedName>
</protein>
<keyword evidence="11" id="KW-1185">Reference proteome</keyword>
<feature type="region of interest" description="Disordered" evidence="6">
    <location>
        <begin position="839"/>
        <end position="943"/>
    </location>
</feature>
<accession>A0AAV2HLE0</accession>
<dbReference type="GO" id="GO:0005096">
    <property type="term" value="F:GTPase activator activity"/>
    <property type="evidence" value="ECO:0007669"/>
    <property type="project" value="UniProtKB-KW"/>
</dbReference>
<dbReference type="PRINTS" id="PR01887">
    <property type="entry name" value="SPECTRNALPHA"/>
</dbReference>
<feature type="region of interest" description="Disordered" evidence="6">
    <location>
        <begin position="992"/>
        <end position="1030"/>
    </location>
</feature>
<feature type="compositionally biased region" description="Polar residues" evidence="6">
    <location>
        <begin position="851"/>
        <end position="864"/>
    </location>
</feature>
<feature type="compositionally biased region" description="Polar residues" evidence="6">
    <location>
        <begin position="248"/>
        <end position="258"/>
    </location>
</feature>
<feature type="compositionally biased region" description="Polar residues" evidence="6">
    <location>
        <begin position="932"/>
        <end position="943"/>
    </location>
</feature>
<dbReference type="SMART" id="SM00324">
    <property type="entry name" value="RhoGAP"/>
    <property type="match status" value="1"/>
</dbReference>
<dbReference type="Gene3D" id="2.30.30.40">
    <property type="entry name" value="SH3 Domains"/>
    <property type="match status" value="1"/>
</dbReference>
<dbReference type="Proteomes" id="UP001497497">
    <property type="component" value="Unassembled WGS sequence"/>
</dbReference>
<dbReference type="SUPFAM" id="SSF103657">
    <property type="entry name" value="BAR/IMD domain-like"/>
    <property type="match status" value="1"/>
</dbReference>
<feature type="compositionally biased region" description="Polar residues" evidence="6">
    <location>
        <begin position="1017"/>
        <end position="1026"/>
    </location>
</feature>
<dbReference type="InterPro" id="IPR001060">
    <property type="entry name" value="FCH_dom"/>
</dbReference>
<feature type="domain" description="F-BAR" evidence="9">
    <location>
        <begin position="75"/>
        <end position="360"/>
    </location>
</feature>
<dbReference type="EMBL" id="CAXITT010000141">
    <property type="protein sequence ID" value="CAL1533351.1"/>
    <property type="molecule type" value="Genomic_DNA"/>
</dbReference>
<dbReference type="CDD" id="cd07656">
    <property type="entry name" value="F-BAR_srGAP"/>
    <property type="match status" value="1"/>
</dbReference>
<dbReference type="FunFam" id="1.10.555.10:FF:000026">
    <property type="entry name" value="Rho GTPase activating protein 4"/>
    <property type="match status" value="1"/>
</dbReference>
<evidence type="ECO:0000259" key="7">
    <source>
        <dbReference type="PROSITE" id="PS50002"/>
    </source>
</evidence>
<evidence type="ECO:0000256" key="2">
    <source>
        <dbReference type="ARBA" id="ARBA00022468"/>
    </source>
</evidence>
<dbReference type="SMART" id="SM00055">
    <property type="entry name" value="FCH"/>
    <property type="match status" value="1"/>
</dbReference>
<dbReference type="InterPro" id="IPR031160">
    <property type="entry name" value="F_BAR_dom"/>
</dbReference>
<evidence type="ECO:0008006" key="12">
    <source>
        <dbReference type="Google" id="ProtNLM"/>
    </source>
</evidence>
<feature type="compositionally biased region" description="Basic residues" evidence="6">
    <location>
        <begin position="520"/>
        <end position="531"/>
    </location>
</feature>
<feature type="compositionally biased region" description="Polar residues" evidence="6">
    <location>
        <begin position="1086"/>
        <end position="1114"/>
    </location>
</feature>
<name>A0AAV2HLE0_LYMST</name>
<feature type="compositionally biased region" description="Basic and acidic residues" evidence="6">
    <location>
        <begin position="839"/>
        <end position="849"/>
    </location>
</feature>
<evidence type="ECO:0000259" key="9">
    <source>
        <dbReference type="PROSITE" id="PS51741"/>
    </source>
</evidence>
<dbReference type="SUPFAM" id="SSF48350">
    <property type="entry name" value="GTPase activation domain, GAP"/>
    <property type="match status" value="1"/>
</dbReference>
<feature type="region of interest" description="Disordered" evidence="6">
    <location>
        <begin position="247"/>
        <end position="273"/>
    </location>
</feature>
<dbReference type="Gene3D" id="1.20.1270.60">
    <property type="entry name" value="Arfaptin homology (AH) domain/BAR domain"/>
    <property type="match status" value="1"/>
</dbReference>
<evidence type="ECO:0000256" key="3">
    <source>
        <dbReference type="ARBA" id="ARBA00023054"/>
    </source>
</evidence>
<dbReference type="InterPro" id="IPR027267">
    <property type="entry name" value="AH/BAR_dom_sf"/>
</dbReference>
<dbReference type="Pfam" id="PF00018">
    <property type="entry name" value="SH3_1"/>
    <property type="match status" value="1"/>
</dbReference>
<keyword evidence="3 5" id="KW-0175">Coiled coil</keyword>
<feature type="region of interest" description="Disordered" evidence="6">
    <location>
        <begin position="1051"/>
        <end position="1259"/>
    </location>
</feature>
<feature type="domain" description="SH3" evidence="7">
    <location>
        <begin position="776"/>
        <end position="835"/>
    </location>
</feature>
<proteinExistence type="predicted"/>